<evidence type="ECO:0000259" key="1">
    <source>
        <dbReference type="Pfam" id="PF01370"/>
    </source>
</evidence>
<dbReference type="EMBL" id="MUBC01000002">
    <property type="protein sequence ID" value="ONM45715.1"/>
    <property type="molecule type" value="Genomic_DNA"/>
</dbReference>
<name>A0A1S8DJZ4_9GAMM</name>
<dbReference type="AlphaFoldDB" id="A0A1S8DJZ4"/>
<dbReference type="OrthoDB" id="9808276at2"/>
<dbReference type="SUPFAM" id="SSF51735">
    <property type="entry name" value="NAD(P)-binding Rossmann-fold domains"/>
    <property type="match status" value="1"/>
</dbReference>
<organism evidence="2 3">
    <name type="scientific">Halopseudomonas pachastrellae</name>
    <dbReference type="NCBI Taxonomy" id="254161"/>
    <lineage>
        <taxon>Bacteria</taxon>
        <taxon>Pseudomonadati</taxon>
        <taxon>Pseudomonadota</taxon>
        <taxon>Gammaproteobacteria</taxon>
        <taxon>Pseudomonadales</taxon>
        <taxon>Pseudomonadaceae</taxon>
        <taxon>Halopseudomonas</taxon>
    </lineage>
</organism>
<comment type="caution">
    <text evidence="2">The sequence shown here is derived from an EMBL/GenBank/DDBJ whole genome shotgun (WGS) entry which is preliminary data.</text>
</comment>
<dbReference type="InterPro" id="IPR036291">
    <property type="entry name" value="NAD(P)-bd_dom_sf"/>
</dbReference>
<dbReference type="PANTHER" id="PTHR48079:SF6">
    <property type="entry name" value="NAD(P)-BINDING DOMAIN-CONTAINING PROTEIN-RELATED"/>
    <property type="match status" value="1"/>
</dbReference>
<dbReference type="GO" id="GO:0005737">
    <property type="term" value="C:cytoplasm"/>
    <property type="evidence" value="ECO:0007669"/>
    <property type="project" value="TreeGrafter"/>
</dbReference>
<feature type="domain" description="NAD-dependent epimerase/dehydratase" evidence="1">
    <location>
        <begin position="10"/>
        <end position="171"/>
    </location>
</feature>
<dbReference type="STRING" id="254161.SAMN05216256_10889"/>
<dbReference type="Pfam" id="PF01370">
    <property type="entry name" value="Epimerase"/>
    <property type="match status" value="1"/>
</dbReference>
<dbReference type="Proteomes" id="UP000242847">
    <property type="component" value="Unassembled WGS sequence"/>
</dbReference>
<dbReference type="InterPro" id="IPR051783">
    <property type="entry name" value="NAD(P)-dependent_oxidoreduct"/>
</dbReference>
<gene>
    <name evidence="2" type="ORF">BXT89_01380</name>
</gene>
<proteinExistence type="predicted"/>
<evidence type="ECO:0000313" key="3">
    <source>
        <dbReference type="Proteomes" id="UP000242847"/>
    </source>
</evidence>
<accession>A0A1S8DJZ4</accession>
<dbReference type="PANTHER" id="PTHR48079">
    <property type="entry name" value="PROTEIN YEEZ"/>
    <property type="match status" value="1"/>
</dbReference>
<evidence type="ECO:0000313" key="2">
    <source>
        <dbReference type="EMBL" id="ONM45715.1"/>
    </source>
</evidence>
<protein>
    <submittedName>
        <fullName evidence="2">NAD(P)-dependent oxidoreductase</fullName>
    </submittedName>
</protein>
<dbReference type="Gene3D" id="3.40.50.720">
    <property type="entry name" value="NAD(P)-binding Rossmann-like Domain"/>
    <property type="match status" value="1"/>
</dbReference>
<dbReference type="InterPro" id="IPR001509">
    <property type="entry name" value="Epimerase_deHydtase"/>
</dbReference>
<keyword evidence="3" id="KW-1185">Reference proteome</keyword>
<dbReference type="RefSeq" id="WP_083724088.1">
    <property type="nucleotide sequence ID" value="NZ_FOUD01000008.1"/>
</dbReference>
<reference evidence="2 3" key="1">
    <citation type="submission" date="2017-01" db="EMBL/GenBank/DDBJ databases">
        <title>Draft genome sequence of Pseudomonas pachastrellae type strain CCUG 46540T from a deep sea.</title>
        <authorList>
            <person name="Gomila M."/>
            <person name="Mulet M."/>
            <person name="Lalucat J."/>
            <person name="Garcia-Valdes E."/>
        </authorList>
    </citation>
    <scope>NUCLEOTIDE SEQUENCE [LARGE SCALE GENOMIC DNA]</scope>
    <source>
        <strain evidence="2 3">CCUG 46540</strain>
    </source>
</reference>
<sequence>MAMPSVMIAGCGDVGSELARRLLAEGWQVYGLRRDTAGLPAGVVPVAGDLCAAERPADWPAQLDYMVYCPAAGKRDADLYQRLYVEGLQHALSWLGERKRPLRHLLQVSSSGVYAQQEGEWVTENSPALADSGSSSALLAAEDVALRSGHPASVVRLTGIYGPGRNRLIEQARAGMNVPAEPPQYTNRIHRDDAAGLLAHLLLQAEQRELLAPCYLGVDDEPAPLHEVVGWLQQQLGASPQPDGPTSTRVGSKRCSNALARESGWVPQYPSYREGYAALLD</sequence>
<dbReference type="GO" id="GO:0004029">
    <property type="term" value="F:aldehyde dehydrogenase (NAD+) activity"/>
    <property type="evidence" value="ECO:0007669"/>
    <property type="project" value="TreeGrafter"/>
</dbReference>